<sequence length="106" mass="11754">MLGHTDKSPRAEPHRENRVPKQRPGLARGTSRPREARGKKEVAASRTGLRETRSKVAAWFGLRNEQVARGSAEDEAAREPNRTAKTASQNSSLVRLAERQDDRLAG</sequence>
<reference evidence="2 3" key="1">
    <citation type="submission" date="2016-06" db="EMBL/GenBank/DDBJ databases">
        <authorList>
            <person name="Kjaerup R.B."/>
            <person name="Dalgaard T.S."/>
            <person name="Juul-Madsen H.R."/>
        </authorList>
    </citation>
    <scope>NUCLEOTIDE SEQUENCE [LARGE SCALE GENOMIC DNA]</scope>
    <source>
        <strain evidence="2 3">1165133.8</strain>
    </source>
</reference>
<proteinExistence type="predicted"/>
<dbReference type="AlphaFoldDB" id="A0A1A3NK84"/>
<feature type="region of interest" description="Disordered" evidence="1">
    <location>
        <begin position="1"/>
        <end position="53"/>
    </location>
</feature>
<dbReference type="Proteomes" id="UP000093928">
    <property type="component" value="Unassembled WGS sequence"/>
</dbReference>
<feature type="compositionally biased region" description="Polar residues" evidence="1">
    <location>
        <begin position="83"/>
        <end position="93"/>
    </location>
</feature>
<organism evidence="2 3">
    <name type="scientific">Mycobacterium asiaticum</name>
    <dbReference type="NCBI Taxonomy" id="1790"/>
    <lineage>
        <taxon>Bacteria</taxon>
        <taxon>Bacillati</taxon>
        <taxon>Actinomycetota</taxon>
        <taxon>Actinomycetes</taxon>
        <taxon>Mycobacteriales</taxon>
        <taxon>Mycobacteriaceae</taxon>
        <taxon>Mycobacterium</taxon>
    </lineage>
</organism>
<feature type="compositionally biased region" description="Basic and acidic residues" evidence="1">
    <location>
        <begin position="32"/>
        <end position="53"/>
    </location>
</feature>
<feature type="region of interest" description="Disordered" evidence="1">
    <location>
        <begin position="66"/>
        <end position="106"/>
    </location>
</feature>
<evidence type="ECO:0000256" key="1">
    <source>
        <dbReference type="SAM" id="MobiDB-lite"/>
    </source>
</evidence>
<feature type="compositionally biased region" description="Basic and acidic residues" evidence="1">
    <location>
        <begin position="71"/>
        <end position="82"/>
    </location>
</feature>
<name>A0A1A3NK84_MYCAS</name>
<feature type="compositionally biased region" description="Basic and acidic residues" evidence="1">
    <location>
        <begin position="1"/>
        <end position="19"/>
    </location>
</feature>
<comment type="caution">
    <text evidence="2">The sequence shown here is derived from an EMBL/GenBank/DDBJ whole genome shotgun (WGS) entry which is preliminary data.</text>
</comment>
<protein>
    <submittedName>
        <fullName evidence="2">Uncharacterized protein</fullName>
    </submittedName>
</protein>
<evidence type="ECO:0000313" key="3">
    <source>
        <dbReference type="Proteomes" id="UP000093928"/>
    </source>
</evidence>
<feature type="compositionally biased region" description="Basic and acidic residues" evidence="1">
    <location>
        <begin position="96"/>
        <end position="106"/>
    </location>
</feature>
<gene>
    <name evidence="2" type="ORF">A5634_07630</name>
</gene>
<accession>A0A1A3NK84</accession>
<dbReference type="EMBL" id="LZLS01000190">
    <property type="protein sequence ID" value="OBK22231.1"/>
    <property type="molecule type" value="Genomic_DNA"/>
</dbReference>
<evidence type="ECO:0000313" key="2">
    <source>
        <dbReference type="EMBL" id="OBK22231.1"/>
    </source>
</evidence>